<dbReference type="PANTHER" id="PTHR33238">
    <property type="entry name" value="IRON (METAL) DEPENDENT REPRESSOR, DTXR FAMILY"/>
    <property type="match status" value="1"/>
</dbReference>
<accession>A1ZX50</accession>
<dbReference type="SUPFAM" id="SSF47979">
    <property type="entry name" value="Iron-dependent repressor protein, dimerization domain"/>
    <property type="match status" value="1"/>
</dbReference>
<protein>
    <recommendedName>
        <fullName evidence="4">Transcriptional regulator MntR</fullName>
    </recommendedName>
    <alternativeName>
        <fullName evidence="13">Manganese transport regulator</fullName>
    </alternativeName>
</protein>
<keyword evidence="6" id="KW-0678">Repressor</keyword>
<dbReference type="InterPro" id="IPR001367">
    <property type="entry name" value="Fe_dep_repressor"/>
</dbReference>
<dbReference type="PROSITE" id="PS50944">
    <property type="entry name" value="HTH_DTXR"/>
    <property type="match status" value="1"/>
</dbReference>
<dbReference type="Pfam" id="PF04023">
    <property type="entry name" value="FeoA"/>
    <property type="match status" value="1"/>
</dbReference>
<dbReference type="SMART" id="SM00529">
    <property type="entry name" value="HTH_DTXR"/>
    <property type="match status" value="1"/>
</dbReference>
<evidence type="ECO:0000256" key="11">
    <source>
        <dbReference type="ARBA" id="ARBA00023211"/>
    </source>
</evidence>
<evidence type="ECO:0000256" key="4">
    <source>
        <dbReference type="ARBA" id="ARBA00022386"/>
    </source>
</evidence>
<reference evidence="15 16" key="1">
    <citation type="submission" date="2007-01" db="EMBL/GenBank/DDBJ databases">
        <authorList>
            <person name="Haygood M."/>
            <person name="Podell S."/>
            <person name="Anderson C."/>
            <person name="Hopkinson B."/>
            <person name="Roe K."/>
            <person name="Barbeau K."/>
            <person name="Gaasterland T."/>
            <person name="Ferriera S."/>
            <person name="Johnson J."/>
            <person name="Kravitz S."/>
            <person name="Beeson K."/>
            <person name="Sutton G."/>
            <person name="Rogers Y.-H."/>
            <person name="Friedman R."/>
            <person name="Frazier M."/>
            <person name="Venter J.C."/>
        </authorList>
    </citation>
    <scope>NUCLEOTIDE SEQUENCE [LARGE SCALE GENOMIC DNA]</scope>
    <source>
        <strain evidence="15 16">ATCC 23134</strain>
    </source>
</reference>
<dbReference type="GO" id="GO:0005737">
    <property type="term" value="C:cytoplasm"/>
    <property type="evidence" value="ECO:0007669"/>
    <property type="project" value="UniProtKB-SubCell"/>
</dbReference>
<dbReference type="GO" id="GO:0046914">
    <property type="term" value="F:transition metal ion binding"/>
    <property type="evidence" value="ECO:0007669"/>
    <property type="project" value="InterPro"/>
</dbReference>
<gene>
    <name evidence="15" type="ORF">M23134_07220</name>
</gene>
<evidence type="ECO:0000256" key="7">
    <source>
        <dbReference type="ARBA" id="ARBA00023015"/>
    </source>
</evidence>
<comment type="subcellular location">
    <subcellularLocation>
        <location evidence="1">Cytoplasm</location>
    </subcellularLocation>
</comment>
<keyword evidence="8" id="KW-0238">DNA-binding</keyword>
<dbReference type="Gene3D" id="1.10.10.10">
    <property type="entry name" value="Winged helix-like DNA-binding domain superfamily/Winged helix DNA-binding domain"/>
    <property type="match status" value="1"/>
</dbReference>
<dbReference type="InterPro" id="IPR038157">
    <property type="entry name" value="FeoA_core_dom"/>
</dbReference>
<evidence type="ECO:0000256" key="12">
    <source>
        <dbReference type="ARBA" id="ARBA00025185"/>
    </source>
</evidence>
<dbReference type="OrthoDB" id="9791355at2"/>
<dbReference type="RefSeq" id="WP_002703626.1">
    <property type="nucleotide sequence ID" value="NZ_AAWS01000056.1"/>
</dbReference>
<dbReference type="SMART" id="SM00899">
    <property type="entry name" value="FeoA"/>
    <property type="match status" value="1"/>
</dbReference>
<name>A1ZX50_MICM2</name>
<evidence type="ECO:0000256" key="9">
    <source>
        <dbReference type="ARBA" id="ARBA00023159"/>
    </source>
</evidence>
<dbReference type="Gene3D" id="2.30.30.90">
    <property type="match status" value="1"/>
</dbReference>
<dbReference type="InterPro" id="IPR050536">
    <property type="entry name" value="DtxR_MntR_Metal-Reg"/>
</dbReference>
<keyword evidence="10" id="KW-0804">Transcription</keyword>
<keyword evidence="7" id="KW-0805">Transcription regulation</keyword>
<dbReference type="PANTHER" id="PTHR33238:SF11">
    <property type="entry name" value="TRANSCRIPTIONAL REGULATOR MNTR"/>
    <property type="match status" value="1"/>
</dbReference>
<comment type="caution">
    <text evidence="15">The sequence shown here is derived from an EMBL/GenBank/DDBJ whole genome shotgun (WGS) entry which is preliminary data.</text>
</comment>
<evidence type="ECO:0000256" key="1">
    <source>
        <dbReference type="ARBA" id="ARBA00004496"/>
    </source>
</evidence>
<evidence type="ECO:0000256" key="3">
    <source>
        <dbReference type="ARBA" id="ARBA00011738"/>
    </source>
</evidence>
<evidence type="ECO:0000256" key="13">
    <source>
        <dbReference type="ARBA" id="ARBA00032593"/>
    </source>
</evidence>
<dbReference type="InterPro" id="IPR022689">
    <property type="entry name" value="Iron_dep_repressor"/>
</dbReference>
<dbReference type="Pfam" id="PF01325">
    <property type="entry name" value="Fe_dep_repress"/>
    <property type="match status" value="1"/>
</dbReference>
<dbReference type="eggNOG" id="COG1321">
    <property type="taxonomic scope" value="Bacteria"/>
</dbReference>
<dbReference type="EMBL" id="AAWS01000056">
    <property type="protein sequence ID" value="EAY25031.1"/>
    <property type="molecule type" value="Genomic_DNA"/>
</dbReference>
<keyword evidence="16" id="KW-1185">Reference proteome</keyword>
<keyword evidence="11" id="KW-0464">Manganese</keyword>
<dbReference type="InterPro" id="IPR036388">
    <property type="entry name" value="WH-like_DNA-bd_sf"/>
</dbReference>
<comment type="function">
    <text evidence="12">In the presence of manganese, represses expression of mntH and mntS. Up-regulates expression of mntP.</text>
</comment>
<dbReference type="InterPro" id="IPR036390">
    <property type="entry name" value="WH_DNA-bd_sf"/>
</dbReference>
<evidence type="ECO:0000256" key="2">
    <source>
        <dbReference type="ARBA" id="ARBA00007871"/>
    </source>
</evidence>
<sequence>MLSLTEEDYLKAIYQLSETHGEKEGISTNEIAKKINISAASVSDMIKKLSQKEMVNHMKYKGVTLTKQGRQIAINLVRKHRLWETFLVRKLHFSWDEVHDVAEQLEHIQSPTLIQRLDEFLEFPAYDPHGDPIPNDKGEIVKRKKISLQEAPLHQPLKVLAVEEGDPLFLKHLNKLKINIGTAITILDKVEYDESLEIRLDKAEAPMMISHKVAQYIFVAEGQR</sequence>
<dbReference type="GO" id="GO:0045892">
    <property type="term" value="P:negative regulation of DNA-templated transcription"/>
    <property type="evidence" value="ECO:0007669"/>
    <property type="project" value="TreeGrafter"/>
</dbReference>
<dbReference type="AlphaFoldDB" id="A1ZX50"/>
<evidence type="ECO:0000256" key="5">
    <source>
        <dbReference type="ARBA" id="ARBA00022490"/>
    </source>
</evidence>
<feature type="domain" description="HTH dtxR-type" evidence="14">
    <location>
        <begin position="1"/>
        <end position="66"/>
    </location>
</feature>
<dbReference type="GO" id="GO:0003677">
    <property type="term" value="F:DNA binding"/>
    <property type="evidence" value="ECO:0007669"/>
    <property type="project" value="UniProtKB-KW"/>
</dbReference>
<dbReference type="GO" id="GO:0046983">
    <property type="term" value="F:protein dimerization activity"/>
    <property type="evidence" value="ECO:0007669"/>
    <property type="project" value="InterPro"/>
</dbReference>
<evidence type="ECO:0000259" key="14">
    <source>
        <dbReference type="PROSITE" id="PS50944"/>
    </source>
</evidence>
<dbReference type="GO" id="GO:0003700">
    <property type="term" value="F:DNA-binding transcription factor activity"/>
    <property type="evidence" value="ECO:0007669"/>
    <property type="project" value="InterPro"/>
</dbReference>
<comment type="similarity">
    <text evidence="2">Belongs to the DtxR/MntR family.</text>
</comment>
<dbReference type="InterPro" id="IPR007167">
    <property type="entry name" value="Fe-transptr_FeoA-like"/>
</dbReference>
<proteinExistence type="inferred from homology"/>
<organism evidence="15 16">
    <name type="scientific">Microscilla marina ATCC 23134</name>
    <dbReference type="NCBI Taxonomy" id="313606"/>
    <lineage>
        <taxon>Bacteria</taxon>
        <taxon>Pseudomonadati</taxon>
        <taxon>Bacteroidota</taxon>
        <taxon>Cytophagia</taxon>
        <taxon>Cytophagales</taxon>
        <taxon>Microscillaceae</taxon>
        <taxon>Microscilla</taxon>
    </lineage>
</organism>
<evidence type="ECO:0000256" key="6">
    <source>
        <dbReference type="ARBA" id="ARBA00022491"/>
    </source>
</evidence>
<dbReference type="Gene3D" id="1.10.60.10">
    <property type="entry name" value="Iron dependent repressor, metal binding and dimerisation domain"/>
    <property type="match status" value="1"/>
</dbReference>
<dbReference type="InterPro" id="IPR036421">
    <property type="entry name" value="Fe_dep_repressor_sf"/>
</dbReference>
<evidence type="ECO:0000313" key="16">
    <source>
        <dbReference type="Proteomes" id="UP000004095"/>
    </source>
</evidence>
<comment type="subunit">
    <text evidence="3">Homodimer.</text>
</comment>
<evidence type="ECO:0000256" key="10">
    <source>
        <dbReference type="ARBA" id="ARBA00023163"/>
    </source>
</evidence>
<evidence type="ECO:0000256" key="8">
    <source>
        <dbReference type="ARBA" id="ARBA00023125"/>
    </source>
</evidence>
<dbReference type="Pfam" id="PF02742">
    <property type="entry name" value="Fe_dep_repr_C"/>
    <property type="match status" value="1"/>
</dbReference>
<keyword evidence="9" id="KW-0010">Activator</keyword>
<dbReference type="InterPro" id="IPR022687">
    <property type="entry name" value="HTH_DTXR"/>
</dbReference>
<dbReference type="SUPFAM" id="SSF46785">
    <property type="entry name" value="Winged helix' DNA-binding domain"/>
    <property type="match status" value="1"/>
</dbReference>
<keyword evidence="5" id="KW-0963">Cytoplasm</keyword>
<evidence type="ECO:0000313" key="15">
    <source>
        <dbReference type="EMBL" id="EAY25031.1"/>
    </source>
</evidence>
<dbReference type="Proteomes" id="UP000004095">
    <property type="component" value="Unassembled WGS sequence"/>
</dbReference>